<reference evidence="3" key="1">
    <citation type="submission" date="2019-12" db="UniProtKB">
        <authorList>
            <consortium name="WormBaseParasite"/>
        </authorList>
    </citation>
    <scope>IDENTIFICATION</scope>
</reference>
<evidence type="ECO:0000256" key="1">
    <source>
        <dbReference type="SAM" id="MobiDB-lite"/>
    </source>
</evidence>
<accession>A0A5S6Q647</accession>
<evidence type="ECO:0000313" key="2">
    <source>
        <dbReference type="Proteomes" id="UP000046395"/>
    </source>
</evidence>
<organism evidence="2 3">
    <name type="scientific">Trichuris muris</name>
    <name type="common">Mouse whipworm</name>
    <dbReference type="NCBI Taxonomy" id="70415"/>
    <lineage>
        <taxon>Eukaryota</taxon>
        <taxon>Metazoa</taxon>
        <taxon>Ecdysozoa</taxon>
        <taxon>Nematoda</taxon>
        <taxon>Enoplea</taxon>
        <taxon>Dorylaimia</taxon>
        <taxon>Trichinellida</taxon>
        <taxon>Trichuridae</taxon>
        <taxon>Trichuris</taxon>
    </lineage>
</organism>
<name>A0A5S6Q647_TRIMR</name>
<proteinExistence type="predicted"/>
<feature type="region of interest" description="Disordered" evidence="1">
    <location>
        <begin position="30"/>
        <end position="53"/>
    </location>
</feature>
<sequence>MKIIMTRHRLALSRRKENVDRKIPLKSRLTATRMTPSKVTSGGHRSSTNSVVNDCCSETSQTKVQNGSTVCSQFD</sequence>
<dbReference type="Proteomes" id="UP000046395">
    <property type="component" value="Unassembled WGS sequence"/>
</dbReference>
<dbReference type="WBParaSite" id="TMUE_1000002648.1">
    <property type="protein sequence ID" value="TMUE_1000002648.1"/>
    <property type="gene ID" value="WBGene00291519"/>
</dbReference>
<keyword evidence="2" id="KW-1185">Reference proteome</keyword>
<dbReference type="AlphaFoldDB" id="A0A5S6Q647"/>
<protein>
    <submittedName>
        <fullName evidence="3">Uncharacterized protein</fullName>
    </submittedName>
</protein>
<evidence type="ECO:0000313" key="3">
    <source>
        <dbReference type="WBParaSite" id="TMUE_1000002648.1"/>
    </source>
</evidence>